<evidence type="ECO:0000256" key="6">
    <source>
        <dbReference type="ARBA" id="ARBA00022490"/>
    </source>
</evidence>
<dbReference type="PANTHER" id="PTHR28017:SF1">
    <property type="entry name" value="DASH COMPLEX SUBUNIT DAD3"/>
    <property type="match status" value="1"/>
</dbReference>
<evidence type="ECO:0000256" key="8">
    <source>
        <dbReference type="ARBA" id="ARBA00022701"/>
    </source>
</evidence>
<accession>A0A0C3P376</accession>
<dbReference type="GO" id="GO:0051301">
    <property type="term" value="P:cell division"/>
    <property type="evidence" value="ECO:0007669"/>
    <property type="project" value="UniProtKB-KW"/>
</dbReference>
<reference evidence="18 19" key="1">
    <citation type="journal article" date="2014" name="PLoS Genet.">
        <title>Analysis of the Phlebiopsis gigantea genome, transcriptome and secretome provides insight into its pioneer colonization strategies of wood.</title>
        <authorList>
            <person name="Hori C."/>
            <person name="Ishida T."/>
            <person name="Igarashi K."/>
            <person name="Samejima M."/>
            <person name="Suzuki H."/>
            <person name="Master E."/>
            <person name="Ferreira P."/>
            <person name="Ruiz-Duenas F.J."/>
            <person name="Held B."/>
            <person name="Canessa P."/>
            <person name="Larrondo L.F."/>
            <person name="Schmoll M."/>
            <person name="Druzhinina I.S."/>
            <person name="Kubicek C.P."/>
            <person name="Gaskell J.A."/>
            <person name="Kersten P."/>
            <person name="St John F."/>
            <person name="Glasner J."/>
            <person name="Sabat G."/>
            <person name="Splinter BonDurant S."/>
            <person name="Syed K."/>
            <person name="Yadav J."/>
            <person name="Mgbeahuruike A.C."/>
            <person name="Kovalchuk A."/>
            <person name="Asiegbu F.O."/>
            <person name="Lackner G."/>
            <person name="Hoffmeister D."/>
            <person name="Rencoret J."/>
            <person name="Gutierrez A."/>
            <person name="Sun H."/>
            <person name="Lindquist E."/>
            <person name="Barry K."/>
            <person name="Riley R."/>
            <person name="Grigoriev I.V."/>
            <person name="Henrissat B."/>
            <person name="Kues U."/>
            <person name="Berka R.M."/>
            <person name="Martinez A.T."/>
            <person name="Covert S.F."/>
            <person name="Blanchette R.A."/>
            <person name="Cullen D."/>
        </authorList>
    </citation>
    <scope>NUCLEOTIDE SEQUENCE [LARGE SCALE GENOMIC DNA]</scope>
    <source>
        <strain evidence="18 19">11061_1 CR5-6</strain>
    </source>
</reference>
<dbReference type="GO" id="GO:0008608">
    <property type="term" value="P:attachment of spindle microtubules to kinetochore"/>
    <property type="evidence" value="ECO:0007669"/>
    <property type="project" value="InterPro"/>
</dbReference>
<keyword evidence="13" id="KW-0539">Nucleus</keyword>
<evidence type="ECO:0000256" key="3">
    <source>
        <dbReference type="ARBA" id="ARBA00004629"/>
    </source>
</evidence>
<dbReference type="OrthoDB" id="2443965at2759"/>
<gene>
    <name evidence="18" type="ORF">PHLGIDRAFT_21144</name>
</gene>
<keyword evidence="8" id="KW-0493">Microtubule</keyword>
<evidence type="ECO:0000256" key="10">
    <source>
        <dbReference type="ARBA" id="ARBA00022829"/>
    </source>
</evidence>
<dbReference type="EMBL" id="KN840440">
    <property type="protein sequence ID" value="KIP12359.1"/>
    <property type="molecule type" value="Genomic_DNA"/>
</dbReference>
<dbReference type="STRING" id="745531.A0A0C3P376"/>
<evidence type="ECO:0000256" key="14">
    <source>
        <dbReference type="ARBA" id="ARBA00023306"/>
    </source>
</evidence>
<evidence type="ECO:0000256" key="12">
    <source>
        <dbReference type="ARBA" id="ARBA00023212"/>
    </source>
</evidence>
<dbReference type="Pfam" id="PF08656">
    <property type="entry name" value="DASH_Dad3"/>
    <property type="match status" value="1"/>
</dbReference>
<evidence type="ECO:0000256" key="2">
    <source>
        <dbReference type="ARBA" id="ARBA00004186"/>
    </source>
</evidence>
<keyword evidence="11" id="KW-0995">Kinetochore</keyword>
<organism evidence="18 19">
    <name type="scientific">Phlebiopsis gigantea (strain 11061_1 CR5-6)</name>
    <name type="common">White-rot fungus</name>
    <name type="synonym">Peniophora gigantea</name>
    <dbReference type="NCBI Taxonomy" id="745531"/>
    <lineage>
        <taxon>Eukaryota</taxon>
        <taxon>Fungi</taxon>
        <taxon>Dikarya</taxon>
        <taxon>Basidiomycota</taxon>
        <taxon>Agaricomycotina</taxon>
        <taxon>Agaricomycetes</taxon>
        <taxon>Polyporales</taxon>
        <taxon>Phanerochaetaceae</taxon>
        <taxon>Phlebiopsis</taxon>
    </lineage>
</organism>
<dbReference type="HOGENOM" id="CLU_118180_3_0_1"/>
<evidence type="ECO:0000313" key="19">
    <source>
        <dbReference type="Proteomes" id="UP000053257"/>
    </source>
</evidence>
<evidence type="ECO:0000256" key="4">
    <source>
        <dbReference type="ARBA" id="ARBA00006277"/>
    </source>
</evidence>
<sequence>MATSLSSSNVFETNPYEGHPSLSELEAEVLWQYAKLAQNVKELTAETRRLSEAPDETLLKRLRTLEMKMGLVLTLMKASVWAVINEQPLVDTTPVYPDQTADDTIMQ</sequence>
<keyword evidence="5" id="KW-0158">Chromosome</keyword>
<dbReference type="PANTHER" id="PTHR28017">
    <property type="entry name" value="DASH COMPLEX SUBUNIT DAD3"/>
    <property type="match status" value="1"/>
</dbReference>
<evidence type="ECO:0000256" key="5">
    <source>
        <dbReference type="ARBA" id="ARBA00022454"/>
    </source>
</evidence>
<protein>
    <recommendedName>
        <fullName evidence="16">DASH complex subunit DAD3</fullName>
    </recommendedName>
    <alternativeName>
        <fullName evidence="17">Outer kinetochore protein DAD3</fullName>
    </alternativeName>
</protein>
<dbReference type="InterPro" id="IPR013965">
    <property type="entry name" value="DASH_Dad3"/>
</dbReference>
<evidence type="ECO:0000256" key="17">
    <source>
        <dbReference type="ARBA" id="ARBA00044305"/>
    </source>
</evidence>
<dbReference type="GO" id="GO:0072686">
    <property type="term" value="C:mitotic spindle"/>
    <property type="evidence" value="ECO:0007669"/>
    <property type="project" value="InterPro"/>
</dbReference>
<evidence type="ECO:0000256" key="13">
    <source>
        <dbReference type="ARBA" id="ARBA00023242"/>
    </source>
</evidence>
<comment type="subcellular location">
    <subcellularLocation>
        <location evidence="3">Chromosome</location>
        <location evidence="3">Centromere</location>
        <location evidence="3">Kinetochore</location>
    </subcellularLocation>
    <subcellularLocation>
        <location evidence="2">Cytoplasm</location>
        <location evidence="2">Cytoskeleton</location>
        <location evidence="2">Spindle</location>
    </subcellularLocation>
    <subcellularLocation>
        <location evidence="1">Nucleus</location>
    </subcellularLocation>
</comment>
<dbReference type="AlphaFoldDB" id="A0A0C3P376"/>
<keyword evidence="6" id="KW-0963">Cytoplasm</keyword>
<evidence type="ECO:0000256" key="11">
    <source>
        <dbReference type="ARBA" id="ARBA00022838"/>
    </source>
</evidence>
<evidence type="ECO:0000256" key="9">
    <source>
        <dbReference type="ARBA" id="ARBA00022776"/>
    </source>
</evidence>
<keyword evidence="19" id="KW-1185">Reference proteome</keyword>
<keyword evidence="10" id="KW-0159">Chromosome partition</keyword>
<dbReference type="GO" id="GO:0051010">
    <property type="term" value="F:microtubule plus-end binding"/>
    <property type="evidence" value="ECO:0007669"/>
    <property type="project" value="TreeGrafter"/>
</dbReference>
<evidence type="ECO:0000256" key="7">
    <source>
        <dbReference type="ARBA" id="ARBA00022618"/>
    </source>
</evidence>
<evidence type="ECO:0000256" key="15">
    <source>
        <dbReference type="ARBA" id="ARBA00023328"/>
    </source>
</evidence>
<dbReference type="Proteomes" id="UP000053257">
    <property type="component" value="Unassembled WGS sequence"/>
</dbReference>
<keyword evidence="12" id="KW-0206">Cytoskeleton</keyword>
<keyword evidence="9" id="KW-0498">Mitosis</keyword>
<name>A0A0C3P376_PHLG1</name>
<keyword evidence="7" id="KW-0132">Cell division</keyword>
<proteinExistence type="inferred from homology"/>
<evidence type="ECO:0000256" key="16">
    <source>
        <dbReference type="ARBA" id="ARBA00044179"/>
    </source>
</evidence>
<dbReference type="GO" id="GO:0042729">
    <property type="term" value="C:DASH complex"/>
    <property type="evidence" value="ECO:0007669"/>
    <property type="project" value="InterPro"/>
</dbReference>
<keyword evidence="14" id="KW-0131">Cell cycle</keyword>
<comment type="similarity">
    <text evidence="4">Belongs to the DASH complex DAD3 family.</text>
</comment>
<evidence type="ECO:0000313" key="18">
    <source>
        <dbReference type="EMBL" id="KIP12359.1"/>
    </source>
</evidence>
<keyword evidence="15" id="KW-0137">Centromere</keyword>
<dbReference type="GO" id="GO:0005874">
    <property type="term" value="C:microtubule"/>
    <property type="evidence" value="ECO:0007669"/>
    <property type="project" value="UniProtKB-KW"/>
</dbReference>
<evidence type="ECO:0000256" key="1">
    <source>
        <dbReference type="ARBA" id="ARBA00004123"/>
    </source>
</evidence>